<keyword evidence="6" id="KW-1185">Reference proteome</keyword>
<dbReference type="GO" id="GO:0016887">
    <property type="term" value="F:ATP hydrolysis activity"/>
    <property type="evidence" value="ECO:0007669"/>
    <property type="project" value="InterPro"/>
</dbReference>
<dbReference type="PROSITE" id="PS50893">
    <property type="entry name" value="ABC_TRANSPORTER_2"/>
    <property type="match status" value="1"/>
</dbReference>
<dbReference type="AlphaFoldDB" id="A0A388TF39"/>
<dbReference type="InterPro" id="IPR017871">
    <property type="entry name" value="ABC_transporter-like_CS"/>
</dbReference>
<gene>
    <name evidence="5" type="primary">modC</name>
    <name evidence="5" type="ORF">NO2_0310</name>
</gene>
<accession>A0A388TF39</accession>
<feature type="domain" description="ABC transporter" evidence="4">
    <location>
        <begin position="5"/>
        <end position="247"/>
    </location>
</feature>
<dbReference type="SUPFAM" id="SSF52540">
    <property type="entry name" value="P-loop containing nucleoside triphosphate hydrolases"/>
    <property type="match status" value="1"/>
</dbReference>
<dbReference type="InterPro" id="IPR027417">
    <property type="entry name" value="P-loop_NTPase"/>
</dbReference>
<dbReference type="PROSITE" id="PS00211">
    <property type="entry name" value="ABC_TRANSPORTER_1"/>
    <property type="match status" value="1"/>
</dbReference>
<evidence type="ECO:0000313" key="5">
    <source>
        <dbReference type="EMBL" id="GBR75657.1"/>
    </source>
</evidence>
<evidence type="ECO:0000259" key="4">
    <source>
        <dbReference type="PROSITE" id="PS50893"/>
    </source>
</evidence>
<evidence type="ECO:0000313" key="6">
    <source>
        <dbReference type="Proteomes" id="UP000275925"/>
    </source>
</evidence>
<dbReference type="PANTHER" id="PTHR42734">
    <property type="entry name" value="METAL TRANSPORT SYSTEM ATP-BINDING PROTEIN TM_0124-RELATED"/>
    <property type="match status" value="1"/>
</dbReference>
<dbReference type="InterPro" id="IPR003439">
    <property type="entry name" value="ABC_transporter-like_ATP-bd"/>
</dbReference>
<dbReference type="EMBL" id="BGZO01000005">
    <property type="protein sequence ID" value="GBR75657.1"/>
    <property type="molecule type" value="Genomic_DNA"/>
</dbReference>
<keyword evidence="2" id="KW-0547">Nucleotide-binding</keyword>
<dbReference type="Proteomes" id="UP000275925">
    <property type="component" value="Unassembled WGS sequence"/>
</dbReference>
<protein>
    <submittedName>
        <fullName evidence="5">Molybdenum ABC transporter ATP-binding protein</fullName>
    </submittedName>
</protein>
<name>A0A388TF39_9BACT</name>
<dbReference type="InterPro" id="IPR003593">
    <property type="entry name" value="AAA+_ATPase"/>
</dbReference>
<keyword evidence="1" id="KW-0813">Transport</keyword>
<dbReference type="Gene3D" id="3.40.50.300">
    <property type="entry name" value="P-loop containing nucleotide triphosphate hydrolases"/>
    <property type="match status" value="1"/>
</dbReference>
<dbReference type="InterPro" id="IPR050153">
    <property type="entry name" value="Metal_Ion_Import_ABC"/>
</dbReference>
<dbReference type="Pfam" id="PF00005">
    <property type="entry name" value="ABC_tran"/>
    <property type="match status" value="1"/>
</dbReference>
<evidence type="ECO:0000256" key="2">
    <source>
        <dbReference type="ARBA" id="ARBA00022741"/>
    </source>
</evidence>
<reference evidence="5 6" key="1">
    <citation type="journal article" date="2019" name="ISME J.">
        <title>Genome analyses of uncultured TG2/ZB3 bacteria in 'Margulisbacteria' specifically attached to ectosymbiotic spirochetes of protists in the termite gut.</title>
        <authorList>
            <person name="Utami Y.D."/>
            <person name="Kuwahara H."/>
            <person name="Igai K."/>
            <person name="Murakami T."/>
            <person name="Sugaya K."/>
            <person name="Morikawa T."/>
            <person name="Nagura Y."/>
            <person name="Yuki M."/>
            <person name="Deevong P."/>
            <person name="Inoue T."/>
            <person name="Kihara K."/>
            <person name="Lo N."/>
            <person name="Yamada A."/>
            <person name="Ohkuma M."/>
            <person name="Hongoh Y."/>
        </authorList>
    </citation>
    <scope>NUCLEOTIDE SEQUENCE [LARGE SCALE GENOMIC DNA]</scope>
    <source>
        <strain evidence="5">NkOx7-02</strain>
    </source>
</reference>
<comment type="caution">
    <text evidence="5">The sequence shown here is derived from an EMBL/GenBank/DDBJ whole genome shotgun (WGS) entry which is preliminary data.</text>
</comment>
<organism evidence="5 6">
    <name type="scientific">Candidatus Termititenax persephonae</name>
    <dbReference type="NCBI Taxonomy" id="2218525"/>
    <lineage>
        <taxon>Bacteria</taxon>
        <taxon>Bacillati</taxon>
        <taxon>Candidatus Margulisiibacteriota</taxon>
        <taxon>Candidatus Termititenacia</taxon>
        <taxon>Candidatus Termititenacales</taxon>
        <taxon>Candidatus Termititenacaceae</taxon>
        <taxon>Candidatus Termititenax</taxon>
    </lineage>
</organism>
<dbReference type="GO" id="GO:0005524">
    <property type="term" value="F:ATP binding"/>
    <property type="evidence" value="ECO:0007669"/>
    <property type="project" value="UniProtKB-KW"/>
</dbReference>
<dbReference type="PANTHER" id="PTHR42734:SF18">
    <property type="entry name" value="VITAMIN B12 IMPORT ATP-BINDING PROTEIN BTUD"/>
    <property type="match status" value="1"/>
</dbReference>
<dbReference type="SMART" id="SM00382">
    <property type="entry name" value="AAA"/>
    <property type="match status" value="1"/>
</dbReference>
<sequence length="263" mass="29000">MPPFLQLRQASVVRGGQAILKNLSLAIGLGEQVAIIGPNGAGKSTLLKMLSGDIYPLHRAQPAIRLFGQARWDLFSLRSRLAVISPALLEQQQRQPDCPGLHLILSGLFGSIGLRANQQISSAQKKQARQIAQELGLSKLLAQTVGSLSSGELRRFLIGRALINNPQIIVLDEPTVSLDIKARTQFLQNIRHLARNGRSIIMVTHLLEEIIPEITRVIILQNGRILADGEKDQILRSSLLSKTFHLPLRVEKNNGYYSLSLKP</sequence>
<evidence type="ECO:0000256" key="1">
    <source>
        <dbReference type="ARBA" id="ARBA00022448"/>
    </source>
</evidence>
<keyword evidence="3 5" id="KW-0067">ATP-binding</keyword>
<proteinExistence type="predicted"/>
<evidence type="ECO:0000256" key="3">
    <source>
        <dbReference type="ARBA" id="ARBA00022840"/>
    </source>
</evidence>